<name>A0ABV7G359_9PROT</name>
<comment type="catalytic activity">
    <reaction evidence="5">
        <text>a 3-demethylubiquinol + S-adenosyl-L-methionine = a ubiquinol + S-adenosyl-L-homocysteine + H(+)</text>
        <dbReference type="Rhea" id="RHEA:44380"/>
        <dbReference type="Rhea" id="RHEA-COMP:9566"/>
        <dbReference type="Rhea" id="RHEA-COMP:10914"/>
        <dbReference type="ChEBI" id="CHEBI:15378"/>
        <dbReference type="ChEBI" id="CHEBI:17976"/>
        <dbReference type="ChEBI" id="CHEBI:57856"/>
        <dbReference type="ChEBI" id="CHEBI:59789"/>
        <dbReference type="ChEBI" id="CHEBI:84422"/>
        <dbReference type="EC" id="2.1.1.64"/>
    </reaction>
</comment>
<keyword evidence="2 5" id="KW-0808">Transferase</keyword>
<dbReference type="Pfam" id="PF08241">
    <property type="entry name" value="Methyltransf_11"/>
    <property type="match status" value="1"/>
</dbReference>
<dbReference type="HAMAP" id="MF_00472">
    <property type="entry name" value="UbiG"/>
    <property type="match status" value="1"/>
</dbReference>
<accession>A0ABV7G359</accession>
<dbReference type="InterPro" id="IPR013216">
    <property type="entry name" value="Methyltransf_11"/>
</dbReference>
<evidence type="ECO:0000256" key="1">
    <source>
        <dbReference type="ARBA" id="ARBA00022603"/>
    </source>
</evidence>
<dbReference type="SUPFAM" id="SSF53335">
    <property type="entry name" value="S-adenosyl-L-methionine-dependent methyltransferases"/>
    <property type="match status" value="1"/>
</dbReference>
<dbReference type="GO" id="GO:0061542">
    <property type="term" value="F:3-demethylubiquinol 3-O-methyltransferase activity"/>
    <property type="evidence" value="ECO:0007669"/>
    <property type="project" value="UniProtKB-EC"/>
</dbReference>
<reference evidence="8" key="1">
    <citation type="journal article" date="2019" name="Int. J. Syst. Evol. Microbiol.">
        <title>The Global Catalogue of Microorganisms (GCM) 10K type strain sequencing project: providing services to taxonomists for standard genome sequencing and annotation.</title>
        <authorList>
            <consortium name="The Broad Institute Genomics Platform"/>
            <consortium name="The Broad Institute Genome Sequencing Center for Infectious Disease"/>
            <person name="Wu L."/>
            <person name="Ma J."/>
        </authorList>
    </citation>
    <scope>NUCLEOTIDE SEQUENCE [LARGE SCALE GENOMIC DNA]</scope>
    <source>
        <strain evidence="8">KCTC 52094</strain>
    </source>
</reference>
<feature type="domain" description="Methyltransferase type 11" evidence="6">
    <location>
        <begin position="63"/>
        <end position="157"/>
    </location>
</feature>
<dbReference type="EC" id="2.1.1.64" evidence="5"/>
<evidence type="ECO:0000313" key="8">
    <source>
        <dbReference type="Proteomes" id="UP001595593"/>
    </source>
</evidence>
<sequence>MNSSTASPQEIAKFNALAAEWWDPAGPMAPLHQMNPLRCAWIATRLAERHGRSSLDLQGLRLLDVGCGAGLASEGLARFGADVTGLDAAEEAITAARLHAQDQGLAIDYRQGAPEELANEGAMFDAVVALEVIEHVQDRAQFMTALATLVRPGGFLFMSTINRTARSYLTAKIGAEYVLRWLPKGTHDWNQFVSPGELGTVARAHGFFMSDLTGMTFDGRAWTASGDVSVNYIAALQRC</sequence>
<comment type="catalytic activity">
    <reaction evidence="5">
        <text>a 3-(all-trans-polyprenyl)benzene-1,2-diol + S-adenosyl-L-methionine = a 2-methoxy-6-(all-trans-polyprenyl)phenol + S-adenosyl-L-homocysteine + H(+)</text>
        <dbReference type="Rhea" id="RHEA:31411"/>
        <dbReference type="Rhea" id="RHEA-COMP:9550"/>
        <dbReference type="Rhea" id="RHEA-COMP:9551"/>
        <dbReference type="ChEBI" id="CHEBI:15378"/>
        <dbReference type="ChEBI" id="CHEBI:57856"/>
        <dbReference type="ChEBI" id="CHEBI:59789"/>
        <dbReference type="ChEBI" id="CHEBI:62729"/>
        <dbReference type="ChEBI" id="CHEBI:62731"/>
        <dbReference type="EC" id="2.1.1.222"/>
    </reaction>
</comment>
<dbReference type="InterPro" id="IPR029063">
    <property type="entry name" value="SAM-dependent_MTases_sf"/>
</dbReference>
<dbReference type="InterPro" id="IPR010233">
    <property type="entry name" value="UbiG_MeTrfase"/>
</dbReference>
<dbReference type="EC" id="2.1.1.222" evidence="5"/>
<comment type="similarity">
    <text evidence="5">Belongs to the methyltransferase superfamily. UbiG/COQ3 family.</text>
</comment>
<dbReference type="NCBIfam" id="TIGR01983">
    <property type="entry name" value="UbiG"/>
    <property type="match status" value="1"/>
</dbReference>
<keyword evidence="1 5" id="KW-0489">Methyltransferase</keyword>
<dbReference type="Proteomes" id="UP001595593">
    <property type="component" value="Unassembled WGS sequence"/>
</dbReference>
<gene>
    <name evidence="5 7" type="primary">ubiG</name>
    <name evidence="7" type="ORF">ACFOD4_12750</name>
</gene>
<evidence type="ECO:0000259" key="6">
    <source>
        <dbReference type="Pfam" id="PF08241"/>
    </source>
</evidence>
<evidence type="ECO:0000256" key="5">
    <source>
        <dbReference type="HAMAP-Rule" id="MF_00472"/>
    </source>
</evidence>
<feature type="binding site" evidence="5">
    <location>
        <position position="87"/>
    </location>
    <ligand>
        <name>S-adenosyl-L-methionine</name>
        <dbReference type="ChEBI" id="CHEBI:59789"/>
    </ligand>
</feature>
<dbReference type="EMBL" id="JBHRTN010000010">
    <property type="protein sequence ID" value="MFC3125931.1"/>
    <property type="molecule type" value="Genomic_DNA"/>
</dbReference>
<evidence type="ECO:0000256" key="4">
    <source>
        <dbReference type="ARBA" id="ARBA00022691"/>
    </source>
</evidence>
<comment type="function">
    <text evidence="5">O-methyltransferase that catalyzes the 2 O-methylation steps in the ubiquinone biosynthetic pathway.</text>
</comment>
<keyword evidence="3 5" id="KW-0831">Ubiquinone biosynthesis</keyword>
<dbReference type="CDD" id="cd02440">
    <property type="entry name" value="AdoMet_MTases"/>
    <property type="match status" value="1"/>
</dbReference>
<dbReference type="GO" id="GO:0032259">
    <property type="term" value="P:methylation"/>
    <property type="evidence" value="ECO:0007669"/>
    <property type="project" value="UniProtKB-KW"/>
</dbReference>
<proteinExistence type="inferred from homology"/>
<organism evidence="7 8">
    <name type="scientific">Teichococcus globiformis</name>
    <dbReference type="NCBI Taxonomy" id="2307229"/>
    <lineage>
        <taxon>Bacteria</taxon>
        <taxon>Pseudomonadati</taxon>
        <taxon>Pseudomonadota</taxon>
        <taxon>Alphaproteobacteria</taxon>
        <taxon>Acetobacterales</taxon>
        <taxon>Roseomonadaceae</taxon>
        <taxon>Roseomonas</taxon>
    </lineage>
</organism>
<dbReference type="GO" id="GO:0102208">
    <property type="term" value="F:2-polyprenyl-6-hydroxyphenol methylase activity"/>
    <property type="evidence" value="ECO:0007669"/>
    <property type="project" value="UniProtKB-EC"/>
</dbReference>
<evidence type="ECO:0000256" key="2">
    <source>
        <dbReference type="ARBA" id="ARBA00022679"/>
    </source>
</evidence>
<feature type="binding site" evidence="5">
    <location>
        <position position="130"/>
    </location>
    <ligand>
        <name>S-adenosyl-L-methionine</name>
        <dbReference type="ChEBI" id="CHEBI:59789"/>
    </ligand>
</feature>
<keyword evidence="4 5" id="KW-0949">S-adenosyl-L-methionine</keyword>
<evidence type="ECO:0000256" key="3">
    <source>
        <dbReference type="ARBA" id="ARBA00022688"/>
    </source>
</evidence>
<dbReference type="Gene3D" id="3.40.50.150">
    <property type="entry name" value="Vaccinia Virus protein VP39"/>
    <property type="match status" value="1"/>
</dbReference>
<dbReference type="RefSeq" id="WP_379596947.1">
    <property type="nucleotide sequence ID" value="NZ_JBHRTN010000010.1"/>
</dbReference>
<protein>
    <recommendedName>
        <fullName evidence="5">Ubiquinone biosynthesis O-methyltransferase</fullName>
    </recommendedName>
    <alternativeName>
        <fullName evidence="5">2-polyprenyl-6-hydroxyphenol methylase</fullName>
        <ecNumber evidence="5">2.1.1.222</ecNumber>
    </alternativeName>
    <alternativeName>
        <fullName evidence="5">3-demethylubiquinone 3-O-methyltransferase</fullName>
        <ecNumber evidence="5">2.1.1.64</ecNumber>
    </alternativeName>
</protein>
<dbReference type="PANTHER" id="PTHR43464">
    <property type="entry name" value="METHYLTRANSFERASE"/>
    <property type="match status" value="1"/>
</dbReference>
<dbReference type="PANTHER" id="PTHR43464:SF19">
    <property type="entry name" value="UBIQUINONE BIOSYNTHESIS O-METHYLTRANSFERASE, MITOCHONDRIAL"/>
    <property type="match status" value="1"/>
</dbReference>
<feature type="binding site" evidence="5">
    <location>
        <position position="38"/>
    </location>
    <ligand>
        <name>S-adenosyl-L-methionine</name>
        <dbReference type="ChEBI" id="CHEBI:59789"/>
    </ligand>
</feature>
<keyword evidence="8" id="KW-1185">Reference proteome</keyword>
<evidence type="ECO:0000313" key="7">
    <source>
        <dbReference type="EMBL" id="MFC3125931.1"/>
    </source>
</evidence>
<feature type="binding site" evidence="5">
    <location>
        <position position="66"/>
    </location>
    <ligand>
        <name>S-adenosyl-L-methionine</name>
        <dbReference type="ChEBI" id="CHEBI:59789"/>
    </ligand>
</feature>
<comment type="pathway">
    <text evidence="5">Cofactor biosynthesis; ubiquinone biosynthesis.</text>
</comment>
<comment type="caution">
    <text evidence="7">The sequence shown here is derived from an EMBL/GenBank/DDBJ whole genome shotgun (WGS) entry which is preliminary data.</text>
</comment>